<feature type="compositionally biased region" description="Basic and acidic residues" evidence="1">
    <location>
        <begin position="1729"/>
        <end position="1739"/>
    </location>
</feature>
<feature type="compositionally biased region" description="Basic and acidic residues" evidence="1">
    <location>
        <begin position="836"/>
        <end position="862"/>
    </location>
</feature>
<dbReference type="EMBL" id="CAXAJV020001283">
    <property type="protein sequence ID" value="CAL7935246.1"/>
    <property type="molecule type" value="Genomic_DNA"/>
</dbReference>
<feature type="compositionally biased region" description="Acidic residues" evidence="1">
    <location>
        <begin position="1179"/>
        <end position="1226"/>
    </location>
</feature>
<feature type="region of interest" description="Disordered" evidence="1">
    <location>
        <begin position="777"/>
        <end position="1087"/>
    </location>
</feature>
<feature type="compositionally biased region" description="Basic and acidic residues" evidence="1">
    <location>
        <begin position="927"/>
        <end position="943"/>
    </location>
</feature>
<feature type="compositionally biased region" description="Polar residues" evidence="1">
    <location>
        <begin position="869"/>
        <end position="892"/>
    </location>
</feature>
<feature type="region of interest" description="Disordered" evidence="1">
    <location>
        <begin position="1459"/>
        <end position="1544"/>
    </location>
</feature>
<feature type="compositionally biased region" description="Basic and acidic residues" evidence="1">
    <location>
        <begin position="1004"/>
        <end position="1022"/>
    </location>
</feature>
<comment type="caution">
    <text evidence="2">The sequence shown here is derived from an EMBL/GenBank/DDBJ whole genome shotgun (WGS) entry which is preliminary data.</text>
</comment>
<feature type="compositionally biased region" description="Polar residues" evidence="1">
    <location>
        <begin position="583"/>
        <end position="594"/>
    </location>
</feature>
<feature type="compositionally biased region" description="Polar residues" evidence="1">
    <location>
        <begin position="313"/>
        <end position="322"/>
    </location>
</feature>
<feature type="compositionally biased region" description="Basic and acidic residues" evidence="1">
    <location>
        <begin position="1611"/>
        <end position="1623"/>
    </location>
</feature>
<feature type="region of interest" description="Disordered" evidence="1">
    <location>
        <begin position="1833"/>
        <end position="1857"/>
    </location>
</feature>
<keyword evidence="3" id="KW-1185">Reference proteome</keyword>
<feature type="region of interest" description="Disordered" evidence="1">
    <location>
        <begin position="1417"/>
        <end position="1441"/>
    </location>
</feature>
<feature type="compositionally biased region" description="Basic and acidic residues" evidence="1">
    <location>
        <begin position="323"/>
        <end position="353"/>
    </location>
</feature>
<dbReference type="Proteomes" id="UP001642520">
    <property type="component" value="Unassembled WGS sequence"/>
</dbReference>
<gene>
    <name evidence="2" type="ORF">XYLVIOL_LOCUS1476</name>
</gene>
<feature type="compositionally biased region" description="Basic residues" evidence="1">
    <location>
        <begin position="1692"/>
        <end position="1701"/>
    </location>
</feature>
<feature type="compositionally biased region" description="Basic and acidic residues" evidence="1">
    <location>
        <begin position="1049"/>
        <end position="1068"/>
    </location>
</feature>
<feature type="region of interest" description="Disordered" evidence="1">
    <location>
        <begin position="1110"/>
        <end position="1260"/>
    </location>
</feature>
<sequence length="1944" mass="218481">MPRSVRDSDEDFDTKLGRKGRTLVGPTSVDSPRRSSRIKLNVRQNDSSPDSSLSDSSNISNTQTKLRGRRTTVMESSATNENHRSLRSRVNSVSLDISEVMNVDLGTPTKKTRSGTSNDTPKETNSRRSKRLTRAGSEANTPPARVTRNTRASSMEPESSTGTKHIEERLQSESTGTLPKTNRRISMAPSEATVIEEKEEFRKIAVVTLDRLENMSPANKKYESLSVTKDIHNASRNSLCDTIAEEKNEDDHNHDDNSTKKLHHKPPENLISNSSKGKGIADDEVVLNDDKNDVNSDETLSADITKHKEPSIDNESQMCSQSEKQDTSKEPELKDDDSNNLKDKHENNSDKENFTVTTDLKNTEDATSNVSLSNPKSLSESNTNVNELDDRSKSPCIGAKRKPRRSRQLSELSNDAIPAKESTSIVNPVNSTSVECIDFSDKEEDDSERIRIFNTTTDSTPIEISKSPSIIGIANSSMSSGSIEILDCSDFPQDNELHEQLEKIDAKECKKDVSVKSEVPNTGKSINKNEESEKEECKMQIESDKLNASEDGCKETSRVEMQSPSRSNKTEQLETMDAKSNTEHTTVSEHAQCSETKEETNNLSLSMNIVPKSLEASISSKDSILTNTNENHVSNVIKTSQSSVVAETSVEFVEGRENTSKGEAPEKEEKSEEVSAQDNSVTLKEQCTNISESNKNKSDSNQTLSKDHQENMEVDDNDSDANAVNLFQDIPVAEWKEKYATSDKNSVHSLSTERLENESEGECDLVLVDREAWLHAENTKEKESSDYDSDDTVLLKAQKGSVKDQNDEETMMDTSIVERKSKASKSKSSNKSNKRKAMEQKDSKNKKEIKDADAKQDTKNETQDEDESISVNEENKSTATSNQSASKLNVSESHSKSLEVEGNVSFNKSKSSEDVSKKRKSLNKSSQEADNKLKESSNVETEKKRKSLNISNSGENETSKTELSNENVLASFETDDKNESLNKSLKKKVKAQRVDVNITEESTADEKADVEKANKKEVKKDVSVVSNAGLDTNESKKEGDDSDDEKEEQSEKDSAQDDAVALKERRTNISETSKNNSKSEQAISKENKKIMEIDDNYSDENVENQSITLPNFLFGGASSSDDDNDSDKTMDSDIQKEYNLHGKEMGKFSDDDVPGDECRASETESSDPDDNGSDLADFVVDDDEEEEDESDEGENEETENEELDKEEDAEVNQNDDEEEMQEEKEEKEEVVLGGNKKEKQNEDSISKSFQAKKSKQKQISSSFIVEDIEQSLNDSQMTFGKKVQAFNKSMTCSTPKIGLSKQEKVDMKTMKKHDFSDTKETENVAIKEKINLRKLNKINGNESLMHKSLPSEFVEVGTKTNLSRSMSSKVEELNKTTLVSSTETPTTKFLRKEKLNESAPVLKGNKLKKLMKANNNKEQNDQIEQDENANEPNVEVAQDTNDSLKRKLLKVADNILENDRPKKRKKRKQLATVETTNPVLFETDSQENRDSETVGLNKDNVSASDIDNNNEAVKVEKKKKKKKKKTDNADVQMKGITEEKLESRNIDVVKKKKKKVKTVEDVSDLTNNNEETKIIKKKKKVLGTLQNENNLNEQLPKKKQKKQKLLSTKNTSEEDKEALLEKLPKKKKKVLSEDNALQSSEEVSATKISKKKKKSLKNNSDQDENMLVEKVPKKKQKLLENSSGQDENASVKKVHKKKQKSLKNSLDQDENTSTEKVSKKKQKLSLEGAKTEHTKRSELISRSQQSYDATSDSDEAPETVAFSKARDEAMEILKRTTDSIKANKEMKKKKRKDHMEKMHTEREMKIKKQELKSGMETQKTNVTRLPDDVVRNLSDVPFRSQQKNSRKRKFSPETTDPALLLPKSKRMKNVCVEDDYTVPSCAGSTTEFRIVDLQKMKKKKKIPQVGAFRQKMLARNTRQPISAYLMYLEKQKASGKNKFCNKPY</sequence>
<name>A0ABP1N2P8_XYLVO</name>
<feature type="region of interest" description="Disordered" evidence="1">
    <location>
        <begin position="247"/>
        <end position="424"/>
    </location>
</feature>
<evidence type="ECO:0000313" key="3">
    <source>
        <dbReference type="Proteomes" id="UP001642520"/>
    </source>
</evidence>
<evidence type="ECO:0000313" key="2">
    <source>
        <dbReference type="EMBL" id="CAL7935246.1"/>
    </source>
</evidence>
<feature type="region of interest" description="Disordered" evidence="1">
    <location>
        <begin position="1"/>
        <end position="188"/>
    </location>
</feature>
<feature type="compositionally biased region" description="Polar residues" evidence="1">
    <location>
        <begin position="948"/>
        <end position="968"/>
    </location>
</feature>
<feature type="compositionally biased region" description="Polar residues" evidence="1">
    <location>
        <begin position="1069"/>
        <end position="1082"/>
    </location>
</feature>
<feature type="compositionally biased region" description="Basic and acidic residues" evidence="1">
    <location>
        <begin position="653"/>
        <end position="673"/>
    </location>
</feature>
<feature type="compositionally biased region" description="Polar residues" evidence="1">
    <location>
        <begin position="354"/>
        <end position="386"/>
    </location>
</feature>
<feature type="compositionally biased region" description="Basic and acidic residues" evidence="1">
    <location>
        <begin position="247"/>
        <end position="259"/>
    </location>
</feature>
<feature type="compositionally biased region" description="Basic and acidic residues" evidence="1">
    <location>
        <begin position="1126"/>
        <end position="1162"/>
    </location>
</feature>
<evidence type="ECO:0008006" key="4">
    <source>
        <dbReference type="Google" id="ProtNLM"/>
    </source>
</evidence>
<feature type="compositionally biased region" description="Polar residues" evidence="1">
    <location>
        <begin position="1499"/>
        <end position="1511"/>
    </location>
</feature>
<feature type="compositionally biased region" description="Polar residues" evidence="1">
    <location>
        <begin position="676"/>
        <end position="704"/>
    </location>
</feature>
<proteinExistence type="predicted"/>
<feature type="region of interest" description="Disordered" evidence="1">
    <location>
        <begin position="739"/>
        <end position="763"/>
    </location>
</feature>
<evidence type="ECO:0000256" key="1">
    <source>
        <dbReference type="SAM" id="MobiDB-lite"/>
    </source>
</evidence>
<feature type="region of interest" description="Disordered" evidence="1">
    <location>
        <begin position="511"/>
        <end position="604"/>
    </location>
</feature>
<feature type="compositionally biased region" description="Polar residues" evidence="1">
    <location>
        <begin position="1679"/>
        <end position="1688"/>
    </location>
</feature>
<feature type="compositionally biased region" description="Polar residues" evidence="1">
    <location>
        <begin position="1740"/>
        <end position="1750"/>
    </location>
</feature>
<organism evidence="2 3">
    <name type="scientific">Xylocopa violacea</name>
    <name type="common">Violet carpenter bee</name>
    <name type="synonym">Apis violacea</name>
    <dbReference type="NCBI Taxonomy" id="135666"/>
    <lineage>
        <taxon>Eukaryota</taxon>
        <taxon>Metazoa</taxon>
        <taxon>Ecdysozoa</taxon>
        <taxon>Arthropoda</taxon>
        <taxon>Hexapoda</taxon>
        <taxon>Insecta</taxon>
        <taxon>Pterygota</taxon>
        <taxon>Neoptera</taxon>
        <taxon>Endopterygota</taxon>
        <taxon>Hymenoptera</taxon>
        <taxon>Apocrita</taxon>
        <taxon>Aculeata</taxon>
        <taxon>Apoidea</taxon>
        <taxon>Anthophila</taxon>
        <taxon>Apidae</taxon>
        <taxon>Xylocopa</taxon>
        <taxon>Xylocopa</taxon>
    </lineage>
</organism>
<feature type="compositionally biased region" description="Basic and acidic residues" evidence="1">
    <location>
        <begin position="527"/>
        <end position="558"/>
    </location>
</feature>
<feature type="compositionally biased region" description="Low complexity" evidence="1">
    <location>
        <begin position="45"/>
        <end position="61"/>
    </location>
</feature>
<feature type="compositionally biased region" description="Basic and acidic residues" evidence="1">
    <location>
        <begin position="1227"/>
        <end position="1245"/>
    </location>
</feature>
<protein>
    <recommendedName>
        <fullName evidence="4">Protein slender lobes</fullName>
    </recommendedName>
</protein>
<feature type="compositionally biased region" description="Polar residues" evidence="1">
    <location>
        <begin position="147"/>
        <end position="163"/>
    </location>
</feature>
<feature type="compositionally biased region" description="Basic and acidic residues" evidence="1">
    <location>
        <begin position="568"/>
        <end position="582"/>
    </location>
</feature>
<feature type="region of interest" description="Disordered" evidence="1">
    <location>
        <begin position="650"/>
        <end position="725"/>
    </location>
</feature>
<feature type="region of interest" description="Disordered" evidence="1">
    <location>
        <begin position="1586"/>
        <end position="1765"/>
    </location>
</feature>
<feature type="compositionally biased region" description="Basic residues" evidence="1">
    <location>
        <begin position="1516"/>
        <end position="1525"/>
    </location>
</feature>
<reference evidence="2 3" key="1">
    <citation type="submission" date="2024-08" db="EMBL/GenBank/DDBJ databases">
        <authorList>
            <person name="Will J Nash"/>
            <person name="Angela Man"/>
            <person name="Seanna McTaggart"/>
            <person name="Kendall Baker"/>
            <person name="Tom Barker"/>
            <person name="Leah Catchpole"/>
            <person name="Alex Durrant"/>
            <person name="Karim Gharbi"/>
            <person name="Naomi Irish"/>
            <person name="Gemy Kaithakottil"/>
            <person name="Debby Ku"/>
            <person name="Aaliyah Providence"/>
            <person name="Felix Shaw"/>
            <person name="David Swarbreck"/>
            <person name="Chris Watkins"/>
            <person name="Ann M. McCartney"/>
            <person name="Giulio Formenti"/>
            <person name="Alice Mouton"/>
            <person name="Noel Vella"/>
            <person name="Bjorn M von Reumont"/>
            <person name="Adriana Vella"/>
            <person name="Wilfried Haerty"/>
        </authorList>
    </citation>
    <scope>NUCLEOTIDE SEQUENCE [LARGE SCALE GENOMIC DNA]</scope>
</reference>
<accession>A0ABP1N2P8</accession>